<comment type="caution">
    <text evidence="4">The sequence shown here is derived from an EMBL/GenBank/DDBJ whole genome shotgun (WGS) entry which is preliminary data.</text>
</comment>
<dbReference type="VEuPathDB" id="TrichDB:TRFO_32013"/>
<keyword evidence="3" id="KW-1133">Transmembrane helix</keyword>
<evidence type="ECO:0000256" key="1">
    <source>
        <dbReference type="ARBA" id="ARBA00022737"/>
    </source>
</evidence>
<evidence type="ECO:0000313" key="4">
    <source>
        <dbReference type="EMBL" id="OHT01228.1"/>
    </source>
</evidence>
<sequence length="529" mass="62114">MNDFVTDEFDKLVSNIMEIEETIFALEIETFEKTQKLIFQAGIIQSEPLCLNIIDLILCAISYNPFKRNIYRDLLSLFIDPIKKHKTNPDIFYRHVPDQISYNIFYRNGAIDLPTIDLVEPTFLCYFFPEYLKMKPDKFLEMKNMCLFVKNFIDSFSNEKHLLNLKEEKIDDEFLEIIKKDEIDMFLNYISKYEIELGSSIDHSMFIYEYIPRIFNGIVSYIDYIAYWHSNEIFKYVILSKIKFQPQVYFYAIASRNVEVINILNDYNEINFQKELCISYSINTHDIGLFEYMINNFNDINSKDILLQSILSNNIPLFISYFEKHNSPQDDETLLYSSISCNNFVIFRIICEKCPNIVNCNIGLMTLPQFLIQNDMNSYLQTILQNQKLNINNLGQEDCNLPAITALHSAVLNNNYNAVKLLLQRNDLDINAVDSDNNETALHFACKLKNSKIIRALIFNTKINMNAQSSLNMYFTRTPTDISLKSLDFSNFMYLRKNGGKISMLFTIYLLIVHIIILSFFYTIYILLK</sequence>
<keyword evidence="5" id="KW-1185">Reference proteome</keyword>
<feature type="transmembrane region" description="Helical" evidence="3">
    <location>
        <begin position="506"/>
        <end position="528"/>
    </location>
</feature>
<dbReference type="OrthoDB" id="2157354at2759"/>
<accession>A0A1J4JUM9</accession>
<evidence type="ECO:0000256" key="2">
    <source>
        <dbReference type="ARBA" id="ARBA00023043"/>
    </source>
</evidence>
<evidence type="ECO:0000313" key="5">
    <source>
        <dbReference type="Proteomes" id="UP000179807"/>
    </source>
</evidence>
<dbReference type="Pfam" id="PF12796">
    <property type="entry name" value="Ank_2"/>
    <property type="match status" value="1"/>
</dbReference>
<dbReference type="PANTHER" id="PTHR24198:SF165">
    <property type="entry name" value="ANKYRIN REPEAT-CONTAINING PROTEIN-RELATED"/>
    <property type="match status" value="1"/>
</dbReference>
<organism evidence="4 5">
    <name type="scientific">Tritrichomonas foetus</name>
    <dbReference type="NCBI Taxonomy" id="1144522"/>
    <lineage>
        <taxon>Eukaryota</taxon>
        <taxon>Metamonada</taxon>
        <taxon>Parabasalia</taxon>
        <taxon>Tritrichomonadida</taxon>
        <taxon>Tritrichomonadidae</taxon>
        <taxon>Tritrichomonas</taxon>
    </lineage>
</organism>
<dbReference type="SMART" id="SM00248">
    <property type="entry name" value="ANK"/>
    <property type="match status" value="4"/>
</dbReference>
<protein>
    <submittedName>
        <fullName evidence="4">Uncharacterized protein</fullName>
    </submittedName>
</protein>
<evidence type="ECO:0000256" key="3">
    <source>
        <dbReference type="SAM" id="Phobius"/>
    </source>
</evidence>
<keyword evidence="3" id="KW-0812">Transmembrane</keyword>
<keyword evidence="3" id="KW-0472">Membrane</keyword>
<dbReference type="InterPro" id="IPR036770">
    <property type="entry name" value="Ankyrin_rpt-contain_sf"/>
</dbReference>
<reference evidence="4" key="1">
    <citation type="submission" date="2016-10" db="EMBL/GenBank/DDBJ databases">
        <authorList>
            <person name="Benchimol M."/>
            <person name="Almeida L.G."/>
            <person name="Vasconcelos A.T."/>
            <person name="Perreira-Neves A."/>
            <person name="Rosa I.A."/>
            <person name="Tasca T."/>
            <person name="Bogo M.R."/>
            <person name="de Souza W."/>
        </authorList>
    </citation>
    <scope>NUCLEOTIDE SEQUENCE [LARGE SCALE GENOMIC DNA]</scope>
    <source>
        <strain evidence="4">K</strain>
    </source>
</reference>
<dbReference type="Gene3D" id="1.25.40.20">
    <property type="entry name" value="Ankyrin repeat-containing domain"/>
    <property type="match status" value="1"/>
</dbReference>
<dbReference type="EMBL" id="MLAK01000922">
    <property type="protein sequence ID" value="OHT01228.1"/>
    <property type="molecule type" value="Genomic_DNA"/>
</dbReference>
<gene>
    <name evidence="4" type="ORF">TRFO_32013</name>
</gene>
<dbReference type="PANTHER" id="PTHR24198">
    <property type="entry name" value="ANKYRIN REPEAT AND PROTEIN KINASE DOMAIN-CONTAINING PROTEIN"/>
    <property type="match status" value="1"/>
</dbReference>
<proteinExistence type="predicted"/>
<dbReference type="InterPro" id="IPR002110">
    <property type="entry name" value="Ankyrin_rpt"/>
</dbReference>
<keyword evidence="2" id="KW-0040">ANK repeat</keyword>
<dbReference type="GeneID" id="94842968"/>
<dbReference type="RefSeq" id="XP_068354364.1">
    <property type="nucleotide sequence ID" value="XM_068508264.1"/>
</dbReference>
<dbReference type="SUPFAM" id="SSF48403">
    <property type="entry name" value="Ankyrin repeat"/>
    <property type="match status" value="1"/>
</dbReference>
<keyword evidence="1" id="KW-0677">Repeat</keyword>
<dbReference type="AlphaFoldDB" id="A0A1J4JUM9"/>
<dbReference type="Proteomes" id="UP000179807">
    <property type="component" value="Unassembled WGS sequence"/>
</dbReference>
<name>A0A1J4JUM9_9EUKA</name>